<accession>A0A7C8FLR3</accession>
<dbReference type="InterPro" id="IPR002197">
    <property type="entry name" value="HTH_Fis"/>
</dbReference>
<dbReference type="InterPro" id="IPR002078">
    <property type="entry name" value="Sigma_54_int"/>
</dbReference>
<protein>
    <recommendedName>
        <fullName evidence="6">Sigma-54 factor interaction domain-containing protein</fullName>
    </recommendedName>
</protein>
<dbReference type="OrthoDB" id="5496274at2"/>
<keyword evidence="2" id="KW-0067">ATP-binding</keyword>
<feature type="compositionally biased region" description="Low complexity" evidence="5">
    <location>
        <begin position="462"/>
        <end position="480"/>
    </location>
</feature>
<comment type="caution">
    <text evidence="7">The sequence shown here is derived from an EMBL/GenBank/DDBJ whole genome shotgun (WGS) entry which is preliminary data.</text>
</comment>
<evidence type="ECO:0000256" key="5">
    <source>
        <dbReference type="SAM" id="MobiDB-lite"/>
    </source>
</evidence>
<dbReference type="InterPro" id="IPR058031">
    <property type="entry name" value="AAA_lid_NorR"/>
</dbReference>
<dbReference type="InterPro" id="IPR027417">
    <property type="entry name" value="P-loop_NTPase"/>
</dbReference>
<dbReference type="SUPFAM" id="SSF46689">
    <property type="entry name" value="Homeodomain-like"/>
    <property type="match status" value="1"/>
</dbReference>
<keyword evidence="3" id="KW-0805">Transcription regulation</keyword>
<sequence>MCSVEFVAAGAAVCEPALQAVSETAAMTAMAPATSRRTPRATLPDRRARLWPTLEPTGRGEYSGRCDSFRIDMVLLSLLLSEFCSSHSRASREAIPPRSQTGVDKFTPPLGGPATASRRTDSRSTVPLPASEGQNENMISDAAALAEARRRFLADHVPGTTPTPPTDATVPLPIIGSWQRSAHAGVDAHGSANRHVTITNDTPLSRCARDPMRQLVHALGSLDIGVVLSDAHSHVLARVDSGRDAASLLNGIDLAPGFDFSEGFVGTNGVGTAIETRRPIFVAGPAHFQERFLDVVCAGAPIIHPITGRLEGVIDLTCGLADASLMMQTIAVQTARAIEAELLQASSPVERRVFEAFARADAEAAGRSRRLVLAATGMMALHSGRAGRLLDEPTRRDLCHRARAATCDADQARFRFEAAARDASDDTAAAPDRMLLDVAARRIGMGADRGVLVEATVTGAARPASAGRPARAPTARTASPVGPDVVDGTPLGRGSVSSAWRLARRELTQSLQREEAALLLGEIGVGKVSLVNEVAAAQGLHVHVLSPELVREARGVRRALASFAHTDRPIGDPVLVMRNVTLLDDAERAEVTRFLRAPRVHGDPVRLVLTGEGGEIDEASPLAPMLPFIGRTVIVPALRQRQRDLPGIVASLLEALQPSAHREVSVSALRTIAAGHWPGNIHQLTDALRYALARRPSGPIQVADLPPHAFSAALRPLTTLEQQERSAIITTLYRTHGNRTATARALGLSRSTLYRRLAEYGLRD</sequence>
<evidence type="ECO:0000256" key="4">
    <source>
        <dbReference type="ARBA" id="ARBA00023163"/>
    </source>
</evidence>
<dbReference type="SUPFAM" id="SSF52540">
    <property type="entry name" value="P-loop containing nucleoside triphosphate hydrolases"/>
    <property type="match status" value="1"/>
</dbReference>
<evidence type="ECO:0000259" key="6">
    <source>
        <dbReference type="PROSITE" id="PS50045"/>
    </source>
</evidence>
<dbReference type="InterPro" id="IPR009057">
    <property type="entry name" value="Homeodomain-like_sf"/>
</dbReference>
<keyword evidence="8" id="KW-1185">Reference proteome</keyword>
<dbReference type="GO" id="GO:0005524">
    <property type="term" value="F:ATP binding"/>
    <property type="evidence" value="ECO:0007669"/>
    <property type="project" value="UniProtKB-KW"/>
</dbReference>
<evidence type="ECO:0000256" key="2">
    <source>
        <dbReference type="ARBA" id="ARBA00022840"/>
    </source>
</evidence>
<dbReference type="PANTHER" id="PTHR32071">
    <property type="entry name" value="TRANSCRIPTIONAL REGULATORY PROTEIN"/>
    <property type="match status" value="1"/>
</dbReference>
<evidence type="ECO:0000313" key="8">
    <source>
        <dbReference type="Proteomes" id="UP000481339"/>
    </source>
</evidence>
<evidence type="ECO:0000256" key="3">
    <source>
        <dbReference type="ARBA" id="ARBA00023015"/>
    </source>
</evidence>
<keyword evidence="1" id="KW-0547">Nucleotide-binding</keyword>
<dbReference type="PROSITE" id="PS50045">
    <property type="entry name" value="SIGMA54_INTERACT_4"/>
    <property type="match status" value="1"/>
</dbReference>
<reference evidence="7 8" key="1">
    <citation type="submission" date="2019-09" db="EMBL/GenBank/DDBJ databases">
        <title>Phylogeny of genus Pseudoclavibacter and closely related genus.</title>
        <authorList>
            <person name="Li Y."/>
        </authorList>
    </citation>
    <scope>NUCLEOTIDE SEQUENCE [LARGE SCALE GENOMIC DNA]</scope>
    <source>
        <strain evidence="7 8">JCM 16921</strain>
    </source>
</reference>
<feature type="region of interest" description="Disordered" evidence="5">
    <location>
        <begin position="462"/>
        <end position="490"/>
    </location>
</feature>
<dbReference type="AlphaFoldDB" id="A0A7C8FLR3"/>
<dbReference type="Pfam" id="PF25601">
    <property type="entry name" value="AAA_lid_14"/>
    <property type="match status" value="1"/>
</dbReference>
<dbReference type="Pfam" id="PF02954">
    <property type="entry name" value="HTH_8"/>
    <property type="match status" value="1"/>
</dbReference>
<evidence type="ECO:0000256" key="1">
    <source>
        <dbReference type="ARBA" id="ARBA00022741"/>
    </source>
</evidence>
<keyword evidence="4" id="KW-0804">Transcription</keyword>
<dbReference type="Gene3D" id="3.30.450.40">
    <property type="match status" value="1"/>
</dbReference>
<dbReference type="GO" id="GO:0006355">
    <property type="term" value="P:regulation of DNA-templated transcription"/>
    <property type="evidence" value="ECO:0007669"/>
    <property type="project" value="InterPro"/>
</dbReference>
<dbReference type="EMBL" id="WBKA01000001">
    <property type="protein sequence ID" value="KAB1633613.1"/>
    <property type="molecule type" value="Genomic_DNA"/>
</dbReference>
<dbReference type="InterPro" id="IPR029016">
    <property type="entry name" value="GAF-like_dom_sf"/>
</dbReference>
<feature type="region of interest" description="Disordered" evidence="5">
    <location>
        <begin position="89"/>
        <end position="137"/>
    </location>
</feature>
<dbReference type="Gene3D" id="1.10.8.60">
    <property type="match status" value="1"/>
</dbReference>
<feature type="domain" description="Sigma-54 factor interaction" evidence="6">
    <location>
        <begin position="632"/>
        <end position="693"/>
    </location>
</feature>
<gene>
    <name evidence="7" type="ORF">F8O02_01415</name>
</gene>
<proteinExistence type="predicted"/>
<name>A0A7C8FLR3_9MICO</name>
<dbReference type="PRINTS" id="PR01590">
    <property type="entry name" value="HTHFIS"/>
</dbReference>
<dbReference type="Proteomes" id="UP000481339">
    <property type="component" value="Unassembled WGS sequence"/>
</dbReference>
<evidence type="ECO:0000313" key="7">
    <source>
        <dbReference type="EMBL" id="KAB1633613.1"/>
    </source>
</evidence>
<dbReference type="GO" id="GO:0043565">
    <property type="term" value="F:sequence-specific DNA binding"/>
    <property type="evidence" value="ECO:0007669"/>
    <property type="project" value="InterPro"/>
</dbReference>
<organism evidence="7 8">
    <name type="scientific">Pseudoclavibacter caeni</name>
    <dbReference type="NCBI Taxonomy" id="908846"/>
    <lineage>
        <taxon>Bacteria</taxon>
        <taxon>Bacillati</taxon>
        <taxon>Actinomycetota</taxon>
        <taxon>Actinomycetes</taxon>
        <taxon>Micrococcales</taxon>
        <taxon>Microbacteriaceae</taxon>
        <taxon>Pseudoclavibacter</taxon>
    </lineage>
</organism>
<dbReference type="Gene3D" id="1.10.10.60">
    <property type="entry name" value="Homeodomain-like"/>
    <property type="match status" value="1"/>
</dbReference>